<dbReference type="EMBL" id="JAWDGP010002879">
    <property type="protein sequence ID" value="KAK3779097.1"/>
    <property type="molecule type" value="Genomic_DNA"/>
</dbReference>
<gene>
    <name evidence="1" type="ORF">RRG08_011122</name>
</gene>
<dbReference type="Proteomes" id="UP001283361">
    <property type="component" value="Unassembled WGS sequence"/>
</dbReference>
<dbReference type="AlphaFoldDB" id="A0AAE1A2I1"/>
<evidence type="ECO:0000313" key="2">
    <source>
        <dbReference type="Proteomes" id="UP001283361"/>
    </source>
</evidence>
<proteinExistence type="predicted"/>
<protein>
    <submittedName>
        <fullName evidence="1">Uncharacterized protein</fullName>
    </submittedName>
</protein>
<sequence>MGCQDPGLESTLYTRAGRGNVPPENCHMSQVSYSRILVLKHGLVPLLLWFPLAELINHLWRRRLSSECRDG</sequence>
<accession>A0AAE1A2I1</accession>
<name>A0AAE1A2I1_9GAST</name>
<keyword evidence="2" id="KW-1185">Reference proteome</keyword>
<organism evidence="1 2">
    <name type="scientific">Elysia crispata</name>
    <name type="common">lettuce slug</name>
    <dbReference type="NCBI Taxonomy" id="231223"/>
    <lineage>
        <taxon>Eukaryota</taxon>
        <taxon>Metazoa</taxon>
        <taxon>Spiralia</taxon>
        <taxon>Lophotrochozoa</taxon>
        <taxon>Mollusca</taxon>
        <taxon>Gastropoda</taxon>
        <taxon>Heterobranchia</taxon>
        <taxon>Euthyneura</taxon>
        <taxon>Panpulmonata</taxon>
        <taxon>Sacoglossa</taxon>
        <taxon>Placobranchoidea</taxon>
        <taxon>Plakobranchidae</taxon>
        <taxon>Elysia</taxon>
    </lineage>
</organism>
<comment type="caution">
    <text evidence="1">The sequence shown here is derived from an EMBL/GenBank/DDBJ whole genome shotgun (WGS) entry which is preliminary data.</text>
</comment>
<reference evidence="1" key="1">
    <citation type="journal article" date="2023" name="G3 (Bethesda)">
        <title>A reference genome for the long-term kleptoplast-retaining sea slug Elysia crispata morphotype clarki.</title>
        <authorList>
            <person name="Eastman K.E."/>
            <person name="Pendleton A.L."/>
            <person name="Shaikh M.A."/>
            <person name="Suttiyut T."/>
            <person name="Ogas R."/>
            <person name="Tomko P."/>
            <person name="Gavelis G."/>
            <person name="Widhalm J.R."/>
            <person name="Wisecaver J.H."/>
        </authorList>
    </citation>
    <scope>NUCLEOTIDE SEQUENCE</scope>
    <source>
        <strain evidence="1">ECLA1</strain>
    </source>
</reference>
<evidence type="ECO:0000313" key="1">
    <source>
        <dbReference type="EMBL" id="KAK3779097.1"/>
    </source>
</evidence>